<sequence length="219" mass="22944">MRLPVAVLLAVATSVTYVVMVGTAGGQLLDYEMLSWFDPTFTRASGEVPLPLTVPAPALFVGTLIVVCVIGLGRRVIRRTVVAVVLMVVAAALAQLLKVGLARPDLAQQIPYTDNSFPSGHVTVAAICVFAVLLVVPGRAQWFVAVPGFVWVGAVGISTLVAGWHRPSDFLGAVLLAASCYATATAFVVERADHRHSPAGQRHAQGHRVGADHGGGYTA</sequence>
<dbReference type="RefSeq" id="WP_233726422.1">
    <property type="nucleotide sequence ID" value="NZ_JAJVCN010000001.1"/>
</dbReference>
<dbReference type="SMART" id="SM00014">
    <property type="entry name" value="acidPPc"/>
    <property type="match status" value="1"/>
</dbReference>
<keyword evidence="2" id="KW-1133">Transmembrane helix</keyword>
<name>A0ABS8ZA36_9PSEU</name>
<feature type="transmembrane region" description="Helical" evidence="2">
    <location>
        <begin position="143"/>
        <end position="164"/>
    </location>
</feature>
<evidence type="ECO:0000313" key="4">
    <source>
        <dbReference type="EMBL" id="MCE7003670.1"/>
    </source>
</evidence>
<comment type="caution">
    <text evidence="4">The sequence shown here is derived from an EMBL/GenBank/DDBJ whole genome shotgun (WGS) entry which is preliminary data.</text>
</comment>
<gene>
    <name evidence="4" type="ORF">LWC34_12655</name>
</gene>
<dbReference type="InterPro" id="IPR036938">
    <property type="entry name" value="PAP2/HPO_sf"/>
</dbReference>
<protein>
    <submittedName>
        <fullName evidence="4">Phosphatase PAP2 family protein</fullName>
    </submittedName>
</protein>
<keyword evidence="5" id="KW-1185">Reference proteome</keyword>
<feature type="transmembrane region" description="Helical" evidence="2">
    <location>
        <begin position="50"/>
        <end position="73"/>
    </location>
</feature>
<reference evidence="4 5" key="1">
    <citation type="submission" date="2021-12" db="EMBL/GenBank/DDBJ databases">
        <title>Genome sequence of Kibdelosporangium philippinense ATCC 49844.</title>
        <authorList>
            <person name="Fedorov E.A."/>
            <person name="Omeragic M."/>
            <person name="Shalygina K.F."/>
            <person name="Maclea K.S."/>
        </authorList>
    </citation>
    <scope>NUCLEOTIDE SEQUENCE [LARGE SCALE GENOMIC DNA]</scope>
    <source>
        <strain evidence="4 5">ATCC 49844</strain>
    </source>
</reference>
<keyword evidence="2" id="KW-0472">Membrane</keyword>
<organism evidence="4 5">
    <name type="scientific">Kibdelosporangium philippinense</name>
    <dbReference type="NCBI Taxonomy" id="211113"/>
    <lineage>
        <taxon>Bacteria</taxon>
        <taxon>Bacillati</taxon>
        <taxon>Actinomycetota</taxon>
        <taxon>Actinomycetes</taxon>
        <taxon>Pseudonocardiales</taxon>
        <taxon>Pseudonocardiaceae</taxon>
        <taxon>Kibdelosporangium</taxon>
    </lineage>
</organism>
<evidence type="ECO:0000256" key="2">
    <source>
        <dbReference type="SAM" id="Phobius"/>
    </source>
</evidence>
<dbReference type="Pfam" id="PF01569">
    <property type="entry name" value="PAP2"/>
    <property type="match status" value="1"/>
</dbReference>
<evidence type="ECO:0000313" key="5">
    <source>
        <dbReference type="Proteomes" id="UP001521150"/>
    </source>
</evidence>
<feature type="transmembrane region" description="Helical" evidence="2">
    <location>
        <begin position="170"/>
        <end position="189"/>
    </location>
</feature>
<dbReference type="Proteomes" id="UP001521150">
    <property type="component" value="Unassembled WGS sequence"/>
</dbReference>
<feature type="transmembrane region" description="Helical" evidence="2">
    <location>
        <begin position="117"/>
        <end position="136"/>
    </location>
</feature>
<evidence type="ECO:0000256" key="1">
    <source>
        <dbReference type="SAM" id="MobiDB-lite"/>
    </source>
</evidence>
<dbReference type="Gene3D" id="1.20.144.10">
    <property type="entry name" value="Phosphatidic acid phosphatase type 2/haloperoxidase"/>
    <property type="match status" value="1"/>
</dbReference>
<evidence type="ECO:0000259" key="3">
    <source>
        <dbReference type="SMART" id="SM00014"/>
    </source>
</evidence>
<dbReference type="EMBL" id="JAJVCN010000001">
    <property type="protein sequence ID" value="MCE7003670.1"/>
    <property type="molecule type" value="Genomic_DNA"/>
</dbReference>
<proteinExistence type="predicted"/>
<keyword evidence="2" id="KW-0812">Transmembrane</keyword>
<feature type="transmembrane region" description="Helical" evidence="2">
    <location>
        <begin position="80"/>
        <end position="97"/>
    </location>
</feature>
<feature type="domain" description="Phosphatidic acid phosphatase type 2/haloperoxidase" evidence="3">
    <location>
        <begin position="80"/>
        <end position="185"/>
    </location>
</feature>
<dbReference type="InterPro" id="IPR000326">
    <property type="entry name" value="PAP2/HPO"/>
</dbReference>
<dbReference type="SUPFAM" id="SSF48317">
    <property type="entry name" value="Acid phosphatase/Vanadium-dependent haloperoxidase"/>
    <property type="match status" value="1"/>
</dbReference>
<feature type="region of interest" description="Disordered" evidence="1">
    <location>
        <begin position="196"/>
        <end position="219"/>
    </location>
</feature>
<accession>A0ABS8ZA36</accession>